<reference evidence="1" key="1">
    <citation type="journal article" date="2014" name="Front. Microbiol.">
        <title>High frequency of phylogenetically diverse reductive dehalogenase-homologous genes in deep subseafloor sedimentary metagenomes.</title>
        <authorList>
            <person name="Kawai M."/>
            <person name="Futagami T."/>
            <person name="Toyoda A."/>
            <person name="Takaki Y."/>
            <person name="Nishi S."/>
            <person name="Hori S."/>
            <person name="Arai W."/>
            <person name="Tsubouchi T."/>
            <person name="Morono Y."/>
            <person name="Uchiyama I."/>
            <person name="Ito T."/>
            <person name="Fujiyama A."/>
            <person name="Inagaki F."/>
            <person name="Takami H."/>
        </authorList>
    </citation>
    <scope>NUCLEOTIDE SEQUENCE</scope>
    <source>
        <strain evidence="1">Expedition CK06-06</strain>
    </source>
</reference>
<dbReference type="EMBL" id="BARU01038896">
    <property type="protein sequence ID" value="GAH88861.1"/>
    <property type="molecule type" value="Genomic_DNA"/>
</dbReference>
<protein>
    <submittedName>
        <fullName evidence="1">Uncharacterized protein</fullName>
    </submittedName>
</protein>
<dbReference type="AlphaFoldDB" id="X1J2D4"/>
<proteinExistence type="predicted"/>
<name>X1J2D4_9ZZZZ</name>
<evidence type="ECO:0000313" key="1">
    <source>
        <dbReference type="EMBL" id="GAH88861.1"/>
    </source>
</evidence>
<accession>X1J2D4</accession>
<comment type="caution">
    <text evidence="1">The sequence shown here is derived from an EMBL/GenBank/DDBJ whole genome shotgun (WGS) entry which is preliminary data.</text>
</comment>
<gene>
    <name evidence="1" type="ORF">S03H2_60372</name>
</gene>
<sequence length="124" mass="13812">MRKQSRKVSASDDAPPVRADFIYDATEELIGRKLKEGLNHIMRGGPGLELVVRATPNEAIEYMVLDRDGERIDEVRDIKVVNNVTKETTCWECGLDADGDTHCWKVPCPDIVGPWVPASVIAIH</sequence>
<organism evidence="1">
    <name type="scientific">marine sediment metagenome</name>
    <dbReference type="NCBI Taxonomy" id="412755"/>
    <lineage>
        <taxon>unclassified sequences</taxon>
        <taxon>metagenomes</taxon>
        <taxon>ecological metagenomes</taxon>
    </lineage>
</organism>